<gene>
    <name evidence="2" type="ORF">M595_2743</name>
</gene>
<feature type="compositionally biased region" description="Polar residues" evidence="1">
    <location>
        <begin position="110"/>
        <end position="119"/>
    </location>
</feature>
<evidence type="ECO:0000313" key="3">
    <source>
        <dbReference type="Proteomes" id="UP000017127"/>
    </source>
</evidence>
<feature type="region of interest" description="Disordered" evidence="1">
    <location>
        <begin position="108"/>
        <end position="139"/>
    </location>
</feature>
<reference evidence="2 3" key="1">
    <citation type="journal article" date="2013" name="Front. Microbiol.">
        <title>Comparative genomic analyses of the cyanobacterium, Lyngbya aestuarii BL J, a powerful hydrogen producer.</title>
        <authorList>
            <person name="Kothari A."/>
            <person name="Vaughn M."/>
            <person name="Garcia-Pichel F."/>
        </authorList>
    </citation>
    <scope>NUCLEOTIDE SEQUENCE [LARGE SCALE GENOMIC DNA]</scope>
    <source>
        <strain evidence="2 3">BL J</strain>
    </source>
</reference>
<dbReference type="OrthoDB" id="457871at2"/>
<comment type="caution">
    <text evidence="2">The sequence shown here is derived from an EMBL/GenBank/DDBJ whole genome shotgun (WGS) entry which is preliminary data.</text>
</comment>
<evidence type="ECO:0000256" key="1">
    <source>
        <dbReference type="SAM" id="MobiDB-lite"/>
    </source>
</evidence>
<accession>U7QJ21</accession>
<dbReference type="RefSeq" id="WP_023066465.1">
    <property type="nucleotide sequence ID" value="NZ_AUZM01000023.1"/>
</dbReference>
<dbReference type="EMBL" id="AUZM01000023">
    <property type="protein sequence ID" value="ERT07292.1"/>
    <property type="molecule type" value="Genomic_DNA"/>
</dbReference>
<dbReference type="AlphaFoldDB" id="U7QJ21"/>
<keyword evidence="3" id="KW-1185">Reference proteome</keyword>
<dbReference type="Proteomes" id="UP000017127">
    <property type="component" value="Unassembled WGS sequence"/>
</dbReference>
<name>U7QJ21_9CYAN</name>
<evidence type="ECO:0000313" key="2">
    <source>
        <dbReference type="EMBL" id="ERT07292.1"/>
    </source>
</evidence>
<proteinExistence type="predicted"/>
<dbReference type="PATRIC" id="fig|1348334.3.peg.2656"/>
<sequence length="139" mass="15762">MEELKHLATWVKEQHAPEYILTWLLNQPGIWWSNGEVYQAALQKSGKRLKEYVKSSKQSGLFQGMADKIVNDESWDQIAISLARIIAAYQEELGKLQDQNRLRIVRKPVSNDQNASSDDAWSAIGLQQPLPDPDSLTGQ</sequence>
<protein>
    <submittedName>
        <fullName evidence="2">Uncharacterized protein</fullName>
    </submittedName>
</protein>
<organism evidence="2 3">
    <name type="scientific">Lyngbya aestuarii BL J</name>
    <dbReference type="NCBI Taxonomy" id="1348334"/>
    <lineage>
        <taxon>Bacteria</taxon>
        <taxon>Bacillati</taxon>
        <taxon>Cyanobacteriota</taxon>
        <taxon>Cyanophyceae</taxon>
        <taxon>Oscillatoriophycideae</taxon>
        <taxon>Oscillatoriales</taxon>
        <taxon>Microcoleaceae</taxon>
        <taxon>Lyngbya</taxon>
    </lineage>
</organism>